<organism evidence="2 3">
    <name type="scientific">Phytophthora megakarya</name>
    <dbReference type="NCBI Taxonomy" id="4795"/>
    <lineage>
        <taxon>Eukaryota</taxon>
        <taxon>Sar</taxon>
        <taxon>Stramenopiles</taxon>
        <taxon>Oomycota</taxon>
        <taxon>Peronosporomycetes</taxon>
        <taxon>Peronosporales</taxon>
        <taxon>Peronosporaceae</taxon>
        <taxon>Phytophthora</taxon>
    </lineage>
</organism>
<dbReference type="PANTHER" id="PTHR31827:SF1">
    <property type="entry name" value="EMB|CAB89363.1"/>
    <property type="match status" value="1"/>
</dbReference>
<reference evidence="3" key="1">
    <citation type="submission" date="2017-03" db="EMBL/GenBank/DDBJ databases">
        <title>Phytopthora megakarya and P. palmivora, two closely related causual agents of cacao black pod achieved similar genome size and gene model numbers by different mechanisms.</title>
        <authorList>
            <person name="Ali S."/>
            <person name="Shao J."/>
            <person name="Larry D.J."/>
            <person name="Kronmiller B."/>
            <person name="Shen D."/>
            <person name="Strem M.D."/>
            <person name="Melnick R.L."/>
            <person name="Guiltinan M.J."/>
            <person name="Tyler B.M."/>
            <person name="Meinhardt L.W."/>
            <person name="Bailey B.A."/>
        </authorList>
    </citation>
    <scope>NUCLEOTIDE SEQUENCE [LARGE SCALE GENOMIC DNA]</scope>
    <source>
        <strain evidence="3">zdho120</strain>
    </source>
</reference>
<name>A0A225WB58_9STRA</name>
<protein>
    <recommendedName>
        <fullName evidence="1">WRKY19-like zinc finger domain-containing protein</fullName>
    </recommendedName>
</protein>
<comment type="caution">
    <text evidence="2">The sequence shown here is derived from an EMBL/GenBank/DDBJ whole genome shotgun (WGS) entry which is preliminary data.</text>
</comment>
<keyword evidence="3" id="KW-1185">Reference proteome</keyword>
<dbReference type="OrthoDB" id="57575at2759"/>
<dbReference type="STRING" id="4795.A0A225WB58"/>
<gene>
    <name evidence="2" type="ORF">PHMEG_00012317</name>
</gene>
<feature type="domain" description="WRKY19-like zinc finger" evidence="1">
    <location>
        <begin position="19"/>
        <end position="39"/>
    </location>
</feature>
<accession>A0A225WB58</accession>
<proteinExistence type="predicted"/>
<dbReference type="Pfam" id="PF24906">
    <property type="entry name" value="Zf_WRKY19"/>
    <property type="match status" value="1"/>
</dbReference>
<evidence type="ECO:0000313" key="3">
    <source>
        <dbReference type="Proteomes" id="UP000198211"/>
    </source>
</evidence>
<dbReference type="EMBL" id="NBNE01001385">
    <property type="protein sequence ID" value="OWZ14237.1"/>
    <property type="molecule type" value="Genomic_DNA"/>
</dbReference>
<evidence type="ECO:0000259" key="1">
    <source>
        <dbReference type="Pfam" id="PF24906"/>
    </source>
</evidence>
<evidence type="ECO:0000313" key="2">
    <source>
        <dbReference type="EMBL" id="OWZ14237.1"/>
    </source>
</evidence>
<dbReference type="AlphaFoldDB" id="A0A225WB58"/>
<dbReference type="InterPro" id="IPR056866">
    <property type="entry name" value="Znf_WRKY19"/>
</dbReference>
<sequence>MVARTRNLCRAHGGGAPHCQVEGCEKVAEPGGSCWAHGGGKRCKVEGCMKRRVSKGLCSDHGTTSLGPVSLRGCSEATRATPLEEMLILLSNVPIRGSRFVCRIHEKPTT</sequence>
<dbReference type="PANTHER" id="PTHR31827">
    <property type="entry name" value="EMB|CAB89363.1"/>
    <property type="match status" value="1"/>
</dbReference>
<dbReference type="Proteomes" id="UP000198211">
    <property type="component" value="Unassembled WGS sequence"/>
</dbReference>